<dbReference type="Proteomes" id="UP000199170">
    <property type="component" value="Unassembled WGS sequence"/>
</dbReference>
<keyword evidence="1" id="KW-0805">Transcription regulation</keyword>
<feature type="domain" description="HTH iclR-type" evidence="4">
    <location>
        <begin position="8"/>
        <end position="67"/>
    </location>
</feature>
<dbReference type="InterPro" id="IPR036388">
    <property type="entry name" value="WH-like_DNA-bd_sf"/>
</dbReference>
<dbReference type="RefSeq" id="WP_089768459.1">
    <property type="nucleotide sequence ID" value="NZ_FNPB01000011.1"/>
</dbReference>
<dbReference type="PANTHER" id="PTHR30136">
    <property type="entry name" value="HELIX-TURN-HELIX TRANSCRIPTIONAL REGULATOR, ICLR FAMILY"/>
    <property type="match status" value="1"/>
</dbReference>
<evidence type="ECO:0000259" key="4">
    <source>
        <dbReference type="PROSITE" id="PS51077"/>
    </source>
</evidence>
<accession>A0A1H3IVT9</accession>
<dbReference type="Pfam" id="PF09339">
    <property type="entry name" value="HTH_IclR"/>
    <property type="match status" value="1"/>
</dbReference>
<dbReference type="InterPro" id="IPR005471">
    <property type="entry name" value="Tscrpt_reg_IclR_N"/>
</dbReference>
<name>A0A1H3IVT9_9EURY</name>
<dbReference type="OrthoDB" id="14763at2157"/>
<dbReference type="PROSITE" id="PS51077">
    <property type="entry name" value="HTH_ICLR"/>
    <property type="match status" value="1"/>
</dbReference>
<evidence type="ECO:0000256" key="2">
    <source>
        <dbReference type="ARBA" id="ARBA00023125"/>
    </source>
</evidence>
<evidence type="ECO:0000313" key="6">
    <source>
        <dbReference type="EMBL" id="SDY31379.1"/>
    </source>
</evidence>
<dbReference type="SUPFAM" id="SSF46785">
    <property type="entry name" value="Winged helix' DNA-binding domain"/>
    <property type="match status" value="1"/>
</dbReference>
<dbReference type="InterPro" id="IPR014757">
    <property type="entry name" value="Tscrpt_reg_IclR_C"/>
</dbReference>
<dbReference type="SUPFAM" id="SSF55781">
    <property type="entry name" value="GAF domain-like"/>
    <property type="match status" value="1"/>
</dbReference>
<reference evidence="7" key="1">
    <citation type="submission" date="2016-10" db="EMBL/GenBank/DDBJ databases">
        <authorList>
            <person name="Varghese N."/>
            <person name="Submissions S."/>
        </authorList>
    </citation>
    <scope>NUCLEOTIDE SEQUENCE [LARGE SCALE GENOMIC DNA]</scope>
    <source>
        <strain evidence="7">CGMCC 1.10118</strain>
    </source>
</reference>
<evidence type="ECO:0000313" key="7">
    <source>
        <dbReference type="Proteomes" id="UP000199170"/>
    </source>
</evidence>
<evidence type="ECO:0000256" key="1">
    <source>
        <dbReference type="ARBA" id="ARBA00023015"/>
    </source>
</evidence>
<dbReference type="EMBL" id="FNPB01000011">
    <property type="protein sequence ID" value="SDY31379.1"/>
    <property type="molecule type" value="Genomic_DNA"/>
</dbReference>
<feature type="domain" description="IclR-ED" evidence="5">
    <location>
        <begin position="68"/>
        <end position="250"/>
    </location>
</feature>
<proteinExistence type="predicted"/>
<dbReference type="SMART" id="SM00346">
    <property type="entry name" value="HTH_ICLR"/>
    <property type="match status" value="1"/>
</dbReference>
<keyword evidence="3" id="KW-0804">Transcription</keyword>
<dbReference type="GO" id="GO:0045892">
    <property type="term" value="P:negative regulation of DNA-templated transcription"/>
    <property type="evidence" value="ECO:0007669"/>
    <property type="project" value="TreeGrafter"/>
</dbReference>
<dbReference type="InterPro" id="IPR029016">
    <property type="entry name" value="GAF-like_dom_sf"/>
</dbReference>
<evidence type="ECO:0000259" key="5">
    <source>
        <dbReference type="PROSITE" id="PS51078"/>
    </source>
</evidence>
<dbReference type="PANTHER" id="PTHR30136:SF35">
    <property type="entry name" value="HTH-TYPE TRANSCRIPTIONAL REGULATOR RV1719"/>
    <property type="match status" value="1"/>
</dbReference>
<dbReference type="GO" id="GO:0003677">
    <property type="term" value="F:DNA binding"/>
    <property type="evidence" value="ECO:0007669"/>
    <property type="project" value="UniProtKB-KW"/>
</dbReference>
<dbReference type="Gene3D" id="1.10.10.10">
    <property type="entry name" value="Winged helix-like DNA-binding domain superfamily/Winged helix DNA-binding domain"/>
    <property type="match status" value="1"/>
</dbReference>
<gene>
    <name evidence="6" type="ORF">SAMN04487946_1115</name>
</gene>
<keyword evidence="7" id="KW-1185">Reference proteome</keyword>
<dbReference type="PROSITE" id="PS51078">
    <property type="entry name" value="ICLR_ED"/>
    <property type="match status" value="1"/>
</dbReference>
<organism evidence="6 7">
    <name type="scientific">Halobellus clavatus</name>
    <dbReference type="NCBI Taxonomy" id="660517"/>
    <lineage>
        <taxon>Archaea</taxon>
        <taxon>Methanobacteriati</taxon>
        <taxon>Methanobacteriota</taxon>
        <taxon>Stenosarchaea group</taxon>
        <taxon>Halobacteria</taxon>
        <taxon>Halobacteriales</taxon>
        <taxon>Haloferacaceae</taxon>
        <taxon>Halobellus</taxon>
    </lineage>
</organism>
<keyword evidence="2" id="KW-0238">DNA-binding</keyword>
<protein>
    <submittedName>
        <fullName evidence="6">Transcriptional regulator, IclR family</fullName>
    </submittedName>
</protein>
<dbReference type="Gene3D" id="3.30.450.40">
    <property type="match status" value="1"/>
</dbReference>
<dbReference type="InterPro" id="IPR050707">
    <property type="entry name" value="HTH_MetabolicPath_Reg"/>
</dbReference>
<dbReference type="InterPro" id="IPR036390">
    <property type="entry name" value="WH_DNA-bd_sf"/>
</dbReference>
<dbReference type="AlphaFoldDB" id="A0A1H3IVT9"/>
<dbReference type="GO" id="GO:0003700">
    <property type="term" value="F:DNA-binding transcription factor activity"/>
    <property type="evidence" value="ECO:0007669"/>
    <property type="project" value="TreeGrafter"/>
</dbReference>
<evidence type="ECO:0000256" key="3">
    <source>
        <dbReference type="ARBA" id="ARBA00023163"/>
    </source>
</evidence>
<sequence length="252" mass="27747">MEKQDAPLTTVTQAFDILDFIEEEGVVGPSAVAKEFDVSRSTAHEYLASLKVTGFVVGKKGSYEIGYRFLKRGSLKKYRNKFYHSSKVVLQKLASETGELAHIGVEEDGEWVLLHDEGSITSVELGTYPGFRVPLHTQAAGKALLAAMPEPQVEEILDGNLKKMTEKTITDVDQIYSELNQISTDGYAVDWNEQVLGVGFVGCAVNCDDELLGSLCVSCPTGRLKEENYRQSLVQQVQAAADEIALNCRYDN</sequence>
<dbReference type="Pfam" id="PF01614">
    <property type="entry name" value="IclR_C"/>
    <property type="match status" value="1"/>
</dbReference>